<sequence length="98" mass="11588">MVATPDSTLPVELMCDASDIVVWVKRRTSRTLNKAQRNYTTIEKQLLIVVFTFDKFRHYLVLSKTIVYIDHSAIRFLLEKQDTKLCLIKWILLLQEFI</sequence>
<evidence type="ECO:0000256" key="6">
    <source>
        <dbReference type="ARBA" id="ARBA00022918"/>
    </source>
</evidence>
<dbReference type="EMBL" id="QJKJ01002176">
    <property type="protein sequence ID" value="RDY03930.1"/>
    <property type="molecule type" value="Genomic_DNA"/>
</dbReference>
<feature type="domain" description="Reverse transcriptase RNase H-like" evidence="7">
    <location>
        <begin position="28"/>
        <end position="97"/>
    </location>
</feature>
<reference evidence="8" key="1">
    <citation type="submission" date="2018-05" db="EMBL/GenBank/DDBJ databases">
        <title>Draft genome of Mucuna pruriens seed.</title>
        <authorList>
            <person name="Nnadi N.E."/>
            <person name="Vos R."/>
            <person name="Hasami M.H."/>
            <person name="Devisetty U.K."/>
            <person name="Aguiy J.C."/>
        </authorList>
    </citation>
    <scope>NUCLEOTIDE SEQUENCE [LARGE SCALE GENOMIC DNA]</scope>
    <source>
        <strain evidence="8">JCA_2017</strain>
    </source>
</reference>
<keyword evidence="9" id="KW-1185">Reference proteome</keyword>
<dbReference type="SUPFAM" id="SSF56672">
    <property type="entry name" value="DNA/RNA polymerases"/>
    <property type="match status" value="1"/>
</dbReference>
<dbReference type="GO" id="GO:0004519">
    <property type="term" value="F:endonuclease activity"/>
    <property type="evidence" value="ECO:0007669"/>
    <property type="project" value="UniProtKB-KW"/>
</dbReference>
<evidence type="ECO:0000256" key="2">
    <source>
        <dbReference type="ARBA" id="ARBA00022695"/>
    </source>
</evidence>
<keyword evidence="1" id="KW-0808">Transferase</keyword>
<keyword evidence="6" id="KW-0695">RNA-directed DNA polymerase</keyword>
<evidence type="ECO:0000313" key="9">
    <source>
        <dbReference type="Proteomes" id="UP000257109"/>
    </source>
</evidence>
<keyword evidence="2" id="KW-0548">Nucleotidyltransferase</keyword>
<organism evidence="8 9">
    <name type="scientific">Mucuna pruriens</name>
    <name type="common">Velvet bean</name>
    <name type="synonym">Dolichos pruriens</name>
    <dbReference type="NCBI Taxonomy" id="157652"/>
    <lineage>
        <taxon>Eukaryota</taxon>
        <taxon>Viridiplantae</taxon>
        <taxon>Streptophyta</taxon>
        <taxon>Embryophyta</taxon>
        <taxon>Tracheophyta</taxon>
        <taxon>Spermatophyta</taxon>
        <taxon>Magnoliopsida</taxon>
        <taxon>eudicotyledons</taxon>
        <taxon>Gunneridae</taxon>
        <taxon>Pentapetalae</taxon>
        <taxon>rosids</taxon>
        <taxon>fabids</taxon>
        <taxon>Fabales</taxon>
        <taxon>Fabaceae</taxon>
        <taxon>Papilionoideae</taxon>
        <taxon>50 kb inversion clade</taxon>
        <taxon>NPAAA clade</taxon>
        <taxon>indigoferoid/millettioid clade</taxon>
        <taxon>Phaseoleae</taxon>
        <taxon>Mucuna</taxon>
    </lineage>
</organism>
<dbReference type="PANTHER" id="PTHR34072:SF57">
    <property type="entry name" value="RNA-DIRECTED DNA POLYMERASE"/>
    <property type="match status" value="1"/>
</dbReference>
<evidence type="ECO:0000256" key="3">
    <source>
        <dbReference type="ARBA" id="ARBA00022722"/>
    </source>
</evidence>
<dbReference type="OrthoDB" id="1436587at2759"/>
<accession>A0A371HMB9</accession>
<evidence type="ECO:0000256" key="1">
    <source>
        <dbReference type="ARBA" id="ARBA00022679"/>
    </source>
</evidence>
<protein>
    <submittedName>
        <fullName evidence="8">Retrovirus-related Pol polyprotein from transposon opus</fullName>
    </submittedName>
</protein>
<dbReference type="AlphaFoldDB" id="A0A371HMB9"/>
<keyword evidence="5" id="KW-0378">Hydrolase</keyword>
<gene>
    <name evidence="8" type="primary">pol</name>
    <name evidence="8" type="ORF">CR513_12424</name>
</gene>
<dbReference type="GO" id="GO:0003964">
    <property type="term" value="F:RNA-directed DNA polymerase activity"/>
    <property type="evidence" value="ECO:0007669"/>
    <property type="project" value="UniProtKB-KW"/>
</dbReference>
<evidence type="ECO:0000256" key="5">
    <source>
        <dbReference type="ARBA" id="ARBA00022801"/>
    </source>
</evidence>
<keyword evidence="3" id="KW-0540">Nuclease</keyword>
<dbReference type="GO" id="GO:0016787">
    <property type="term" value="F:hydrolase activity"/>
    <property type="evidence" value="ECO:0007669"/>
    <property type="project" value="UniProtKB-KW"/>
</dbReference>
<evidence type="ECO:0000256" key="4">
    <source>
        <dbReference type="ARBA" id="ARBA00022759"/>
    </source>
</evidence>
<evidence type="ECO:0000313" key="8">
    <source>
        <dbReference type="EMBL" id="RDY03930.1"/>
    </source>
</evidence>
<dbReference type="Pfam" id="PF17917">
    <property type="entry name" value="RT_RNaseH"/>
    <property type="match status" value="1"/>
</dbReference>
<feature type="non-terminal residue" evidence="8">
    <location>
        <position position="1"/>
    </location>
</feature>
<dbReference type="PANTHER" id="PTHR34072">
    <property type="entry name" value="ENZYMATIC POLYPROTEIN-RELATED"/>
    <property type="match status" value="1"/>
</dbReference>
<name>A0A371HMB9_MUCPR</name>
<dbReference type="Proteomes" id="UP000257109">
    <property type="component" value="Unassembled WGS sequence"/>
</dbReference>
<dbReference type="InterPro" id="IPR043502">
    <property type="entry name" value="DNA/RNA_pol_sf"/>
</dbReference>
<evidence type="ECO:0000259" key="7">
    <source>
        <dbReference type="Pfam" id="PF17917"/>
    </source>
</evidence>
<dbReference type="InterPro" id="IPR041373">
    <property type="entry name" value="RT_RNaseH"/>
</dbReference>
<comment type="caution">
    <text evidence="8">The sequence shown here is derived from an EMBL/GenBank/DDBJ whole genome shotgun (WGS) entry which is preliminary data.</text>
</comment>
<keyword evidence="4" id="KW-0255">Endonuclease</keyword>
<proteinExistence type="predicted"/>